<proteinExistence type="predicted"/>
<dbReference type="GO" id="GO:0032259">
    <property type="term" value="P:methylation"/>
    <property type="evidence" value="ECO:0007669"/>
    <property type="project" value="UniProtKB-KW"/>
</dbReference>
<evidence type="ECO:0000256" key="4">
    <source>
        <dbReference type="ARBA" id="ARBA00022691"/>
    </source>
</evidence>
<reference evidence="5" key="1">
    <citation type="submission" date="2021-01" db="EMBL/GenBank/DDBJ databases">
        <authorList>
            <person name="Kaushik A."/>
        </authorList>
    </citation>
    <scope>NUCLEOTIDE SEQUENCE</scope>
    <source>
        <strain evidence="5">AG6-10EEA</strain>
    </source>
</reference>
<keyword evidence="1" id="KW-0597">Phosphoprotein</keyword>
<evidence type="ECO:0000256" key="3">
    <source>
        <dbReference type="ARBA" id="ARBA00022679"/>
    </source>
</evidence>
<accession>A0A8H3HLU8</accession>
<dbReference type="InterPro" id="IPR008854">
    <property type="entry name" value="TPMT"/>
</dbReference>
<evidence type="ECO:0000313" key="6">
    <source>
        <dbReference type="Proteomes" id="UP000663853"/>
    </source>
</evidence>
<dbReference type="CDD" id="cd02440">
    <property type="entry name" value="AdoMet_MTases"/>
    <property type="match status" value="1"/>
</dbReference>
<comment type="caution">
    <text evidence="5">The sequence shown here is derived from an EMBL/GenBank/DDBJ whole genome shotgun (WGS) entry which is preliminary data.</text>
</comment>
<name>A0A8H3HLU8_9AGAM</name>
<evidence type="ECO:0000256" key="1">
    <source>
        <dbReference type="ARBA" id="ARBA00022553"/>
    </source>
</evidence>
<dbReference type="Pfam" id="PF05724">
    <property type="entry name" value="TPMT"/>
    <property type="match status" value="1"/>
</dbReference>
<dbReference type="PROSITE" id="PS51585">
    <property type="entry name" value="SAM_MT_TPMT"/>
    <property type="match status" value="1"/>
</dbReference>
<dbReference type="InterPro" id="IPR029063">
    <property type="entry name" value="SAM-dependent_MTases_sf"/>
</dbReference>
<dbReference type="AlphaFoldDB" id="A0A8H3HLU8"/>
<evidence type="ECO:0008006" key="7">
    <source>
        <dbReference type="Google" id="ProtNLM"/>
    </source>
</evidence>
<dbReference type="GO" id="GO:0008757">
    <property type="term" value="F:S-adenosylmethionine-dependent methyltransferase activity"/>
    <property type="evidence" value="ECO:0007669"/>
    <property type="project" value="InterPro"/>
</dbReference>
<gene>
    <name evidence="5" type="ORF">RDB_LOCUS148204</name>
</gene>
<keyword evidence="4" id="KW-0949">S-adenosyl-L-methionine</keyword>
<dbReference type="Proteomes" id="UP000663853">
    <property type="component" value="Unassembled WGS sequence"/>
</dbReference>
<evidence type="ECO:0000256" key="2">
    <source>
        <dbReference type="ARBA" id="ARBA00022603"/>
    </source>
</evidence>
<dbReference type="EMBL" id="CAJMXA010003885">
    <property type="protein sequence ID" value="CAE6521174.1"/>
    <property type="molecule type" value="Genomic_DNA"/>
</dbReference>
<organism evidence="5 6">
    <name type="scientific">Rhizoctonia solani</name>
    <dbReference type="NCBI Taxonomy" id="456999"/>
    <lineage>
        <taxon>Eukaryota</taxon>
        <taxon>Fungi</taxon>
        <taxon>Dikarya</taxon>
        <taxon>Basidiomycota</taxon>
        <taxon>Agaricomycotina</taxon>
        <taxon>Agaricomycetes</taxon>
        <taxon>Cantharellales</taxon>
        <taxon>Ceratobasidiaceae</taxon>
        <taxon>Rhizoctonia</taxon>
    </lineage>
</organism>
<dbReference type="SUPFAM" id="SSF53335">
    <property type="entry name" value="S-adenosyl-L-methionine-dependent methyltransferases"/>
    <property type="match status" value="1"/>
</dbReference>
<dbReference type="PANTHER" id="PTHR32183">
    <property type="match status" value="1"/>
</dbReference>
<dbReference type="Gene3D" id="3.40.50.150">
    <property type="entry name" value="Vaccinia Virus protein VP39"/>
    <property type="match status" value="1"/>
</dbReference>
<protein>
    <recommendedName>
        <fullName evidence="7">Thiol methyltransferase 2</fullName>
    </recommendedName>
</protein>
<keyword evidence="3" id="KW-0808">Transferase</keyword>
<dbReference type="PANTHER" id="PTHR32183:SF6">
    <property type="entry name" value="CYSTEINE SULFINATE DESULFINASE_CYSTEINE DESULFURASE AND RELATED ENZYMES"/>
    <property type="match status" value="1"/>
</dbReference>
<evidence type="ECO:0000313" key="5">
    <source>
        <dbReference type="EMBL" id="CAE6521174.1"/>
    </source>
</evidence>
<sequence>MNSIHRSCAIRYPPSEAQNPSRRYMSFRYCPESHLFNYESIMVINDPIGTHVGVSLTHPGSPQTRMTSRVLGQLRLGPPFFYHTFQPRRHYHSLSRSIHLVGAMNQSQTDQPKGEDLSRADSRNAVLRVRALLAQCKSESREQEGWDAAWQEGATPWDAGMPQPPLRQVFETSIWSDLQIPKSGRALVPGCGRGYDAIYLASQGYTVIGVDLSATAISEAQKYLSSQPNAENIKVRYQALDFFKSPLLAEEPFDLVYDYTFFCAIPLELREHWGRRIAEIVKPGGYLITLMYPIDPGRARNDGPPFPVDFEVYSLVLKESWDNLLNLVPGTSRPTHEGRERLGVWRRN</sequence>
<keyword evidence="2" id="KW-0489">Methyltransferase</keyword>